<evidence type="ECO:0000256" key="1">
    <source>
        <dbReference type="ARBA" id="ARBA00004123"/>
    </source>
</evidence>
<evidence type="ECO:0000256" key="2">
    <source>
        <dbReference type="ARBA" id="ARBA00022853"/>
    </source>
</evidence>
<organism evidence="7 8">
    <name type="scientific">Caenorhabditis nigoni</name>
    <dbReference type="NCBI Taxonomy" id="1611254"/>
    <lineage>
        <taxon>Eukaryota</taxon>
        <taxon>Metazoa</taxon>
        <taxon>Ecdysozoa</taxon>
        <taxon>Nematoda</taxon>
        <taxon>Chromadorea</taxon>
        <taxon>Rhabditida</taxon>
        <taxon>Rhabditina</taxon>
        <taxon>Rhabditomorpha</taxon>
        <taxon>Rhabditoidea</taxon>
        <taxon>Rhabditidae</taxon>
        <taxon>Peloderinae</taxon>
        <taxon>Caenorhabditis</taxon>
    </lineage>
</organism>
<evidence type="ECO:0000256" key="3">
    <source>
        <dbReference type="ARBA" id="ARBA00023015"/>
    </source>
</evidence>
<evidence type="ECO:0000256" key="4">
    <source>
        <dbReference type="ARBA" id="ARBA00023163"/>
    </source>
</evidence>
<name>A0A2G5SA73_9PELO</name>
<dbReference type="Gene3D" id="1.10.274.30">
    <property type="entry name" value="MRG domain"/>
    <property type="match status" value="1"/>
</dbReference>
<dbReference type="Proteomes" id="UP000230233">
    <property type="component" value="Unassembled WGS sequence"/>
</dbReference>
<evidence type="ECO:0000256" key="5">
    <source>
        <dbReference type="ARBA" id="ARBA00023242"/>
    </source>
</evidence>
<sequence length="198" mass="23300">MMCPSAKKPSKMTLTMFLDSGRTFSKTLPLYISQVYPMGYDEKSENWNEVVVSLKENFSETKLPKEVLVLAARSIQDYFNAQIYSLFYVGERVQYRKLLISECKRLGITDTDDLHRLHELGFRPSAHYGFVHLLRVFPVLPEYLAKQEWNDHMTNLLLAGFKKFIKYLEDNIDKYYKGREAYVVPDHSEKETELIFNF</sequence>
<keyword evidence="8" id="KW-1185">Reference proteome</keyword>
<dbReference type="OrthoDB" id="124855at2759"/>
<dbReference type="AlphaFoldDB" id="A0A2G5SA73"/>
<dbReference type="InterPro" id="IPR038217">
    <property type="entry name" value="MRG_C_sf"/>
</dbReference>
<keyword evidence="2" id="KW-0156">Chromatin regulator</keyword>
<feature type="domain" description="MRG" evidence="6">
    <location>
        <begin position="63"/>
        <end position="183"/>
    </location>
</feature>
<keyword evidence="5" id="KW-0539">Nucleus</keyword>
<dbReference type="EMBL" id="PDUG01000031">
    <property type="protein sequence ID" value="PIC11978.1"/>
    <property type="molecule type" value="Genomic_DNA"/>
</dbReference>
<dbReference type="PANTHER" id="PTHR10880">
    <property type="entry name" value="MORTALITY FACTOR 4-LIKE PROTEIN"/>
    <property type="match status" value="1"/>
</dbReference>
<dbReference type="PANTHER" id="PTHR10880:SF49">
    <property type="entry name" value="CHROMO DOMAIN-CONTAINING PROTEIN"/>
    <property type="match status" value="1"/>
</dbReference>
<accession>A0A2G5SA73</accession>
<dbReference type="InterPro" id="IPR026541">
    <property type="entry name" value="MRG_dom"/>
</dbReference>
<dbReference type="GO" id="GO:0005634">
    <property type="term" value="C:nucleus"/>
    <property type="evidence" value="ECO:0007669"/>
    <property type="project" value="UniProtKB-SubCell"/>
</dbReference>
<keyword evidence="3" id="KW-0805">Transcription regulation</keyword>
<evidence type="ECO:0000313" key="8">
    <source>
        <dbReference type="Proteomes" id="UP000230233"/>
    </source>
</evidence>
<dbReference type="Pfam" id="PF05712">
    <property type="entry name" value="MRG"/>
    <property type="match status" value="1"/>
</dbReference>
<gene>
    <name evidence="7" type="ORF">B9Z55_028722</name>
</gene>
<dbReference type="GO" id="GO:0035267">
    <property type="term" value="C:NuA4 histone acetyltransferase complex"/>
    <property type="evidence" value="ECO:0007669"/>
    <property type="project" value="TreeGrafter"/>
</dbReference>
<comment type="caution">
    <text evidence="7">The sequence shown here is derived from an EMBL/GenBank/DDBJ whole genome shotgun (WGS) entry which is preliminary data.</text>
</comment>
<dbReference type="GO" id="GO:0006355">
    <property type="term" value="P:regulation of DNA-templated transcription"/>
    <property type="evidence" value="ECO:0007669"/>
    <property type="project" value="InterPro"/>
</dbReference>
<comment type="subcellular location">
    <subcellularLocation>
        <location evidence="1">Nucleus</location>
    </subcellularLocation>
</comment>
<reference evidence="8" key="1">
    <citation type="submission" date="2017-10" db="EMBL/GenBank/DDBJ databases">
        <title>Rapid genome shrinkage in a self-fertile nematode reveals novel sperm competition proteins.</title>
        <authorList>
            <person name="Yin D."/>
            <person name="Schwarz E.M."/>
            <person name="Thomas C.G."/>
            <person name="Felde R.L."/>
            <person name="Korf I.F."/>
            <person name="Cutter A.D."/>
            <person name="Schartner C.M."/>
            <person name="Ralston E.J."/>
            <person name="Meyer B.J."/>
            <person name="Haag E.S."/>
        </authorList>
    </citation>
    <scope>NUCLEOTIDE SEQUENCE [LARGE SCALE GENOMIC DNA]</scope>
    <source>
        <strain evidence="8">JU1422</strain>
    </source>
</reference>
<proteinExistence type="predicted"/>
<evidence type="ECO:0000259" key="6">
    <source>
        <dbReference type="Pfam" id="PF05712"/>
    </source>
</evidence>
<dbReference type="STRING" id="1611254.A0A2G5SA73"/>
<dbReference type="GO" id="GO:0006325">
    <property type="term" value="P:chromatin organization"/>
    <property type="evidence" value="ECO:0007669"/>
    <property type="project" value="UniProtKB-KW"/>
</dbReference>
<dbReference type="PROSITE" id="PS51640">
    <property type="entry name" value="MRG"/>
    <property type="match status" value="1"/>
</dbReference>
<dbReference type="InterPro" id="IPR008676">
    <property type="entry name" value="MRG"/>
</dbReference>
<protein>
    <recommendedName>
        <fullName evidence="6">MRG domain-containing protein</fullName>
    </recommendedName>
</protein>
<evidence type="ECO:0000313" key="7">
    <source>
        <dbReference type="EMBL" id="PIC11978.1"/>
    </source>
</evidence>
<keyword evidence="4" id="KW-0804">Transcription</keyword>